<reference evidence="1" key="1">
    <citation type="submission" date="2022-10" db="EMBL/GenBank/DDBJ databases">
        <authorList>
            <person name="Hyden B.L."/>
            <person name="Feng K."/>
            <person name="Yates T."/>
            <person name="Jawdy S."/>
            <person name="Smart L.B."/>
            <person name="Muchero W."/>
        </authorList>
    </citation>
    <scope>NUCLEOTIDE SEQUENCE</scope>
    <source>
        <tissue evidence="1">Shoot tip</tissue>
    </source>
</reference>
<gene>
    <name evidence="1" type="ORF">OIU77_015372</name>
</gene>
<sequence>MLEEEIGESEVIANWQKNLQGRVNGNKNGFLPSSFRAISSYLRIVSSGASTVARSAASAAQSIADRDDDANHDQVKKYKNNLYVLSFKFLAMLCKIVEKRRG</sequence>
<keyword evidence="2" id="KW-1185">Reference proteome</keyword>
<evidence type="ECO:0000313" key="2">
    <source>
        <dbReference type="Proteomes" id="UP001141253"/>
    </source>
</evidence>
<name>A0ABQ8ZGR1_9ROSI</name>
<dbReference type="Proteomes" id="UP001141253">
    <property type="component" value="Chromosome 16"/>
</dbReference>
<organism evidence="1 2">
    <name type="scientific">Salix suchowensis</name>
    <dbReference type="NCBI Taxonomy" id="1278906"/>
    <lineage>
        <taxon>Eukaryota</taxon>
        <taxon>Viridiplantae</taxon>
        <taxon>Streptophyta</taxon>
        <taxon>Embryophyta</taxon>
        <taxon>Tracheophyta</taxon>
        <taxon>Spermatophyta</taxon>
        <taxon>Magnoliopsida</taxon>
        <taxon>eudicotyledons</taxon>
        <taxon>Gunneridae</taxon>
        <taxon>Pentapetalae</taxon>
        <taxon>rosids</taxon>
        <taxon>fabids</taxon>
        <taxon>Malpighiales</taxon>
        <taxon>Salicaceae</taxon>
        <taxon>Saliceae</taxon>
        <taxon>Salix</taxon>
    </lineage>
</organism>
<evidence type="ECO:0000313" key="1">
    <source>
        <dbReference type="EMBL" id="KAJ6301053.1"/>
    </source>
</evidence>
<accession>A0ABQ8ZGR1</accession>
<protein>
    <submittedName>
        <fullName evidence="1">Uncharacterized protein</fullName>
    </submittedName>
</protein>
<dbReference type="EMBL" id="JAPFFI010000027">
    <property type="protein sequence ID" value="KAJ6301053.1"/>
    <property type="molecule type" value="Genomic_DNA"/>
</dbReference>
<comment type="caution">
    <text evidence="1">The sequence shown here is derived from an EMBL/GenBank/DDBJ whole genome shotgun (WGS) entry which is preliminary data.</text>
</comment>
<proteinExistence type="predicted"/>
<reference evidence="1" key="2">
    <citation type="journal article" date="2023" name="Int. J. Mol. Sci.">
        <title>De Novo Assembly and Annotation of 11 Diverse Shrub Willow (Salix) Genomes Reveals Novel Gene Organization in Sex-Linked Regions.</title>
        <authorList>
            <person name="Hyden B."/>
            <person name="Feng K."/>
            <person name="Yates T.B."/>
            <person name="Jawdy S."/>
            <person name="Cereghino C."/>
            <person name="Smart L.B."/>
            <person name="Muchero W."/>
        </authorList>
    </citation>
    <scope>NUCLEOTIDE SEQUENCE</scope>
    <source>
        <tissue evidence="1">Shoot tip</tissue>
    </source>
</reference>